<gene>
    <name evidence="1" type="ORF">GGX14DRAFT_578086</name>
</gene>
<organism evidence="1 2">
    <name type="scientific">Mycena pura</name>
    <dbReference type="NCBI Taxonomy" id="153505"/>
    <lineage>
        <taxon>Eukaryota</taxon>
        <taxon>Fungi</taxon>
        <taxon>Dikarya</taxon>
        <taxon>Basidiomycota</taxon>
        <taxon>Agaricomycotina</taxon>
        <taxon>Agaricomycetes</taxon>
        <taxon>Agaricomycetidae</taxon>
        <taxon>Agaricales</taxon>
        <taxon>Marasmiineae</taxon>
        <taxon>Mycenaceae</taxon>
        <taxon>Mycena</taxon>
    </lineage>
</organism>
<name>A0AAD6UUB4_9AGAR</name>
<proteinExistence type="predicted"/>
<dbReference type="Proteomes" id="UP001219525">
    <property type="component" value="Unassembled WGS sequence"/>
</dbReference>
<reference evidence="1" key="1">
    <citation type="submission" date="2023-03" db="EMBL/GenBank/DDBJ databases">
        <title>Massive genome expansion in bonnet fungi (Mycena s.s.) driven by repeated elements and novel gene families across ecological guilds.</title>
        <authorList>
            <consortium name="Lawrence Berkeley National Laboratory"/>
            <person name="Harder C.B."/>
            <person name="Miyauchi S."/>
            <person name="Viragh M."/>
            <person name="Kuo A."/>
            <person name="Thoen E."/>
            <person name="Andreopoulos B."/>
            <person name="Lu D."/>
            <person name="Skrede I."/>
            <person name="Drula E."/>
            <person name="Henrissat B."/>
            <person name="Morin E."/>
            <person name="Kohler A."/>
            <person name="Barry K."/>
            <person name="LaButti K."/>
            <person name="Morin E."/>
            <person name="Salamov A."/>
            <person name="Lipzen A."/>
            <person name="Mereny Z."/>
            <person name="Hegedus B."/>
            <person name="Baldrian P."/>
            <person name="Stursova M."/>
            <person name="Weitz H."/>
            <person name="Taylor A."/>
            <person name="Grigoriev I.V."/>
            <person name="Nagy L.G."/>
            <person name="Martin F."/>
            <person name="Kauserud H."/>
        </authorList>
    </citation>
    <scope>NUCLEOTIDE SEQUENCE</scope>
    <source>
        <strain evidence="1">9144</strain>
    </source>
</reference>
<protein>
    <submittedName>
        <fullName evidence="1">Uncharacterized protein</fullName>
    </submittedName>
</protein>
<accession>A0AAD6UUB4</accession>
<evidence type="ECO:0000313" key="1">
    <source>
        <dbReference type="EMBL" id="KAJ7192521.1"/>
    </source>
</evidence>
<comment type="caution">
    <text evidence="1">The sequence shown here is derived from an EMBL/GenBank/DDBJ whole genome shotgun (WGS) entry which is preliminary data.</text>
</comment>
<evidence type="ECO:0000313" key="2">
    <source>
        <dbReference type="Proteomes" id="UP001219525"/>
    </source>
</evidence>
<sequence length="176" mass="19112">MAATAVRHGGSVTKTAANTAAVWRQLAAVGGTIAVLAALSPCPTKTDSKKAAEIAEINKCVPVFDVTRFTDPAMLKEILVPQRDLQLKWHRLRECEMDKKTEIPPLSKLKKQQKAELIVAAVTVNINECAAEISKKTLAIFTELQTEKAGLTRMVAALMAVQRKGTNGDEDDEEND</sequence>
<dbReference type="EMBL" id="JARJCW010000119">
    <property type="protein sequence ID" value="KAJ7192521.1"/>
    <property type="molecule type" value="Genomic_DNA"/>
</dbReference>
<dbReference type="AlphaFoldDB" id="A0AAD6UUB4"/>
<keyword evidence="2" id="KW-1185">Reference proteome</keyword>